<dbReference type="InterPro" id="IPR014729">
    <property type="entry name" value="Rossmann-like_a/b/a_fold"/>
</dbReference>
<dbReference type="UniPathway" id="UPA00028">
    <property type="reaction ID" value="UER00005"/>
</dbReference>
<evidence type="ECO:0000256" key="5">
    <source>
        <dbReference type="ARBA" id="ARBA00022741"/>
    </source>
</evidence>
<comment type="subcellular location">
    <subcellularLocation>
        <location evidence="8">Cytoplasm</location>
    </subcellularLocation>
</comment>
<evidence type="ECO:0000256" key="1">
    <source>
        <dbReference type="ARBA" id="ARBA00004990"/>
    </source>
</evidence>
<evidence type="ECO:0000256" key="6">
    <source>
        <dbReference type="ARBA" id="ARBA00022840"/>
    </source>
</evidence>
<keyword evidence="4 8" id="KW-0566">Pantothenate biosynthesis</keyword>
<feature type="binding site" evidence="8">
    <location>
        <begin position="30"/>
        <end position="37"/>
    </location>
    <ligand>
        <name>ATP</name>
        <dbReference type="ChEBI" id="CHEBI:30616"/>
    </ligand>
</feature>
<dbReference type="GO" id="GO:0004592">
    <property type="term" value="F:pantoate-beta-alanine ligase activity"/>
    <property type="evidence" value="ECO:0007669"/>
    <property type="project" value="UniProtKB-UniRule"/>
</dbReference>
<comment type="subunit">
    <text evidence="8">Homodimer.</text>
</comment>
<feature type="binding site" evidence="8">
    <location>
        <position position="61"/>
    </location>
    <ligand>
        <name>(R)-pantoate</name>
        <dbReference type="ChEBI" id="CHEBI:15980"/>
    </ligand>
</feature>
<reference evidence="9 10" key="1">
    <citation type="submission" date="2019-08" db="EMBL/GenBank/DDBJ databases">
        <title>Genomes of Antarctic Bizionia species.</title>
        <authorList>
            <person name="Bowman J.P."/>
        </authorList>
    </citation>
    <scope>NUCLEOTIDE SEQUENCE [LARGE SCALE GENOMIC DNA]</scope>
    <source>
        <strain evidence="9 10">HFD</strain>
    </source>
</reference>
<evidence type="ECO:0000256" key="3">
    <source>
        <dbReference type="ARBA" id="ARBA00022598"/>
    </source>
</evidence>
<dbReference type="GO" id="GO:0005829">
    <property type="term" value="C:cytosol"/>
    <property type="evidence" value="ECO:0007669"/>
    <property type="project" value="TreeGrafter"/>
</dbReference>
<evidence type="ECO:0000313" key="10">
    <source>
        <dbReference type="Proteomes" id="UP000323324"/>
    </source>
</evidence>
<comment type="miscellaneous">
    <text evidence="8">The reaction proceeds by a bi uni uni bi ping pong mechanism.</text>
</comment>
<dbReference type="AlphaFoldDB" id="A0A8H2LMR9"/>
<accession>A0A8H2LMR9</accession>
<protein>
    <recommendedName>
        <fullName evidence="8">Pantothenate synthetase</fullName>
        <shortName evidence="8">PS</shortName>
        <ecNumber evidence="8">6.3.2.1</ecNumber>
    </recommendedName>
    <alternativeName>
        <fullName evidence="8">Pantoate--beta-alanine ligase</fullName>
    </alternativeName>
    <alternativeName>
        <fullName evidence="8">Pantoate-activating enzyme</fullName>
    </alternativeName>
</protein>
<dbReference type="PANTHER" id="PTHR21299">
    <property type="entry name" value="CYTIDYLATE KINASE/PANTOATE-BETA-ALANINE LIGASE"/>
    <property type="match status" value="1"/>
</dbReference>
<dbReference type="Gene3D" id="3.40.50.620">
    <property type="entry name" value="HUPs"/>
    <property type="match status" value="1"/>
</dbReference>
<feature type="binding site" evidence="8">
    <location>
        <begin position="149"/>
        <end position="152"/>
    </location>
    <ligand>
        <name>ATP</name>
        <dbReference type="ChEBI" id="CHEBI:30616"/>
    </ligand>
</feature>
<evidence type="ECO:0000256" key="7">
    <source>
        <dbReference type="ARBA" id="ARBA00048258"/>
    </source>
</evidence>
<dbReference type="InterPro" id="IPR042176">
    <property type="entry name" value="Pantoate_ligase_C"/>
</dbReference>
<dbReference type="Gene3D" id="3.30.1300.10">
    <property type="entry name" value="Pantoate-beta-alanine ligase, C-terminal domain"/>
    <property type="match status" value="1"/>
</dbReference>
<dbReference type="InterPro" id="IPR004821">
    <property type="entry name" value="Cyt_trans-like"/>
</dbReference>
<dbReference type="GO" id="GO:0005524">
    <property type="term" value="F:ATP binding"/>
    <property type="evidence" value="ECO:0007669"/>
    <property type="project" value="UniProtKB-KW"/>
</dbReference>
<dbReference type="NCBIfam" id="TIGR00125">
    <property type="entry name" value="cyt_tran_rel"/>
    <property type="match status" value="1"/>
</dbReference>
<dbReference type="HAMAP" id="MF_00158">
    <property type="entry name" value="PanC"/>
    <property type="match status" value="1"/>
</dbReference>
<comment type="pathway">
    <text evidence="1 8">Cofactor biosynthesis; (R)-pantothenate biosynthesis; (R)-pantothenate from (R)-pantoate and beta-alanine: step 1/1.</text>
</comment>
<gene>
    <name evidence="8" type="primary">panC</name>
    <name evidence="9" type="ORF">ES676_05970</name>
</gene>
<proteinExistence type="inferred from homology"/>
<sequence>MTVYNNKVQIQKHIKKLKSEGFTFGFVPTMGALHEGHLALVNEALLHNDFAVVSIFVNPTQFDNASDLKKYPRTLERDIELLQTQSEDIIVYAPSVDDIYEGQTTAERFNFDGLEHEMEGRFRDGHFDGVGTIVKRLFEIVTPNRAYFGEKDYQQLAIIKKLVEKHKLPVTIVGCAIYRDAFGLAMSSRNERLKPNYKKQAPFIYKTLQAAKAQFGIKNAKEIVEWVENEFANHKLLKLEYFIIADVKTLKPITTQQKNTNYRAFIAAYADDIRLIDNLALN</sequence>
<evidence type="ECO:0000256" key="4">
    <source>
        <dbReference type="ARBA" id="ARBA00022655"/>
    </source>
</evidence>
<comment type="caution">
    <text evidence="9">The sequence shown here is derived from an EMBL/GenBank/DDBJ whole genome shotgun (WGS) entry which is preliminary data.</text>
</comment>
<dbReference type="Pfam" id="PF02569">
    <property type="entry name" value="Pantoate_ligase"/>
    <property type="match status" value="1"/>
</dbReference>
<keyword evidence="6 8" id="KW-0067">ATP-binding</keyword>
<dbReference type="Proteomes" id="UP000323324">
    <property type="component" value="Unassembled WGS sequence"/>
</dbReference>
<dbReference type="InterPro" id="IPR003721">
    <property type="entry name" value="Pantoate_ligase"/>
</dbReference>
<evidence type="ECO:0000256" key="2">
    <source>
        <dbReference type="ARBA" id="ARBA00009256"/>
    </source>
</evidence>
<comment type="function">
    <text evidence="8">Catalyzes the condensation of pantoate with beta-alanine in an ATP-dependent reaction via a pantoyl-adenylate intermediate.</text>
</comment>
<keyword evidence="3 8" id="KW-0436">Ligase</keyword>
<comment type="similarity">
    <text evidence="2 8">Belongs to the pantothenate synthetase family.</text>
</comment>
<evidence type="ECO:0000256" key="8">
    <source>
        <dbReference type="HAMAP-Rule" id="MF_00158"/>
    </source>
</evidence>
<evidence type="ECO:0000313" key="9">
    <source>
        <dbReference type="EMBL" id="TYB75996.1"/>
    </source>
</evidence>
<keyword evidence="5 8" id="KW-0547">Nucleotide-binding</keyword>
<dbReference type="EMBL" id="VSKM01000005">
    <property type="protein sequence ID" value="TYB75996.1"/>
    <property type="molecule type" value="Genomic_DNA"/>
</dbReference>
<dbReference type="EC" id="6.3.2.1" evidence="8"/>
<keyword evidence="10" id="KW-1185">Reference proteome</keyword>
<dbReference type="NCBIfam" id="TIGR00018">
    <property type="entry name" value="panC"/>
    <property type="match status" value="1"/>
</dbReference>
<dbReference type="GO" id="GO:0015940">
    <property type="term" value="P:pantothenate biosynthetic process"/>
    <property type="evidence" value="ECO:0007669"/>
    <property type="project" value="UniProtKB-UniRule"/>
</dbReference>
<name>A0A8H2LMR9_9FLAO</name>
<feature type="binding site" evidence="8">
    <location>
        <begin position="186"/>
        <end position="189"/>
    </location>
    <ligand>
        <name>ATP</name>
        <dbReference type="ChEBI" id="CHEBI:30616"/>
    </ligand>
</feature>
<organism evidence="9 10">
    <name type="scientific">Bizionia saleffrena</name>
    <dbReference type="NCBI Taxonomy" id="291189"/>
    <lineage>
        <taxon>Bacteria</taxon>
        <taxon>Pseudomonadati</taxon>
        <taxon>Bacteroidota</taxon>
        <taxon>Flavobacteriia</taxon>
        <taxon>Flavobacteriales</taxon>
        <taxon>Flavobacteriaceae</taxon>
        <taxon>Bizionia</taxon>
    </lineage>
</organism>
<comment type="catalytic activity">
    <reaction evidence="7 8">
        <text>(R)-pantoate + beta-alanine + ATP = (R)-pantothenate + AMP + diphosphate + H(+)</text>
        <dbReference type="Rhea" id="RHEA:10912"/>
        <dbReference type="ChEBI" id="CHEBI:15378"/>
        <dbReference type="ChEBI" id="CHEBI:15980"/>
        <dbReference type="ChEBI" id="CHEBI:29032"/>
        <dbReference type="ChEBI" id="CHEBI:30616"/>
        <dbReference type="ChEBI" id="CHEBI:33019"/>
        <dbReference type="ChEBI" id="CHEBI:57966"/>
        <dbReference type="ChEBI" id="CHEBI:456215"/>
        <dbReference type="EC" id="6.3.2.1"/>
    </reaction>
</comment>
<comment type="caution">
    <text evidence="8">Lacks conserved residue(s) required for the propagation of feature annotation.</text>
</comment>
<feature type="active site" description="Proton donor" evidence="8">
    <location>
        <position position="37"/>
    </location>
</feature>
<dbReference type="RefSeq" id="WP_148369344.1">
    <property type="nucleotide sequence ID" value="NZ_VSKM01000005.1"/>
</dbReference>
<feature type="binding site" evidence="8">
    <location>
        <position position="61"/>
    </location>
    <ligand>
        <name>beta-alanine</name>
        <dbReference type="ChEBI" id="CHEBI:57966"/>
    </ligand>
</feature>
<dbReference type="PANTHER" id="PTHR21299:SF1">
    <property type="entry name" value="PANTOATE--BETA-ALANINE LIGASE"/>
    <property type="match status" value="1"/>
</dbReference>
<dbReference type="SUPFAM" id="SSF52374">
    <property type="entry name" value="Nucleotidylyl transferase"/>
    <property type="match status" value="1"/>
</dbReference>
<feature type="binding site" evidence="8">
    <location>
        <position position="155"/>
    </location>
    <ligand>
        <name>(R)-pantoate</name>
        <dbReference type="ChEBI" id="CHEBI:15980"/>
    </ligand>
</feature>
<keyword evidence="8" id="KW-0963">Cytoplasm</keyword>